<evidence type="ECO:0000313" key="10">
    <source>
        <dbReference type="Proteomes" id="UP001163096"/>
    </source>
</evidence>
<keyword evidence="3" id="KW-0786">Thiamine pyrophosphate</keyword>
<evidence type="ECO:0000259" key="8">
    <source>
        <dbReference type="Pfam" id="PF02776"/>
    </source>
</evidence>
<reference evidence="9" key="1">
    <citation type="submission" date="2022-11" db="EMBL/GenBank/DDBJ databases">
        <title>Complete genome sequence of Methanogenium organophilum DSM 3596.</title>
        <authorList>
            <person name="Chen S.-C."/>
            <person name="Lai S.-J."/>
            <person name="You Y.-T."/>
        </authorList>
    </citation>
    <scope>NUCLEOTIDE SEQUENCE</scope>
    <source>
        <strain evidence="9">DSM 3596</strain>
    </source>
</reference>
<dbReference type="EC" id="4.1.1.79" evidence="5"/>
<accession>A0A9X9T7I8</accession>
<feature type="domain" description="Thiamine pyrophosphate enzyme N-terminal TPP-binding" evidence="8">
    <location>
        <begin position="4"/>
        <end position="102"/>
    </location>
</feature>
<proteinExistence type="predicted"/>
<feature type="domain" description="Thiamine pyrophosphate enzyme TPP-binding" evidence="7">
    <location>
        <begin position="231"/>
        <end position="343"/>
    </location>
</feature>
<dbReference type="KEGG" id="mou:OU421_06880"/>
<dbReference type="GO" id="GO:0019295">
    <property type="term" value="P:coenzyme M biosynthetic process"/>
    <property type="evidence" value="ECO:0007669"/>
    <property type="project" value="UniProtKB-KW"/>
</dbReference>
<dbReference type="InterPro" id="IPR022502">
    <property type="entry name" value="Sulfopyruvate_deCO2ase_alpha"/>
</dbReference>
<dbReference type="GO" id="GO:0030976">
    <property type="term" value="F:thiamine pyrophosphate binding"/>
    <property type="evidence" value="ECO:0007669"/>
    <property type="project" value="InterPro"/>
</dbReference>
<dbReference type="InterPro" id="IPR022494">
    <property type="entry name" value="Sulfopyruvate_deCO2ase_bsu"/>
</dbReference>
<dbReference type="AlphaFoldDB" id="A0A9X9T7I8"/>
<keyword evidence="2" id="KW-0210">Decarboxylase</keyword>
<dbReference type="SUPFAM" id="SSF52518">
    <property type="entry name" value="Thiamin diphosphate-binding fold (THDP-binding)"/>
    <property type="match status" value="2"/>
</dbReference>
<keyword evidence="1" id="KW-0174">Coenzyme M biosynthesis</keyword>
<evidence type="ECO:0000313" key="9">
    <source>
        <dbReference type="EMBL" id="WAI00162.1"/>
    </source>
</evidence>
<dbReference type="InterPro" id="IPR012001">
    <property type="entry name" value="Thiamin_PyroP_enz_TPP-bd_dom"/>
</dbReference>
<name>A0A9X9T7I8_METOG</name>
<organism evidence="9 10">
    <name type="scientific">Methanogenium organophilum</name>
    <dbReference type="NCBI Taxonomy" id="2199"/>
    <lineage>
        <taxon>Archaea</taxon>
        <taxon>Methanobacteriati</taxon>
        <taxon>Methanobacteriota</taxon>
        <taxon>Stenosarchaea group</taxon>
        <taxon>Methanomicrobia</taxon>
        <taxon>Methanomicrobiales</taxon>
        <taxon>Methanomicrobiaceae</taxon>
        <taxon>Methanogenium</taxon>
    </lineage>
</organism>
<evidence type="ECO:0000256" key="1">
    <source>
        <dbReference type="ARBA" id="ARBA00022545"/>
    </source>
</evidence>
<dbReference type="PANTHER" id="PTHR42818">
    <property type="entry name" value="SULFOPYRUVATE DECARBOXYLASE SUBUNIT ALPHA"/>
    <property type="match status" value="1"/>
</dbReference>
<dbReference type="NCBIfam" id="TIGR03845">
    <property type="entry name" value="sulfopyru_alph"/>
    <property type="match status" value="1"/>
</dbReference>
<gene>
    <name evidence="9" type="primary">comE</name>
    <name evidence="9" type="ORF">OU421_06880</name>
</gene>
<dbReference type="PANTHER" id="PTHR42818:SF1">
    <property type="entry name" value="SULFOPYRUVATE DECARBOXYLASE"/>
    <property type="match status" value="1"/>
</dbReference>
<dbReference type="CDD" id="cd03372">
    <property type="entry name" value="TPP_ComE"/>
    <property type="match status" value="1"/>
</dbReference>
<dbReference type="EMBL" id="CP113361">
    <property type="protein sequence ID" value="WAI00162.1"/>
    <property type="molecule type" value="Genomic_DNA"/>
</dbReference>
<evidence type="ECO:0000259" key="7">
    <source>
        <dbReference type="Pfam" id="PF02775"/>
    </source>
</evidence>
<dbReference type="CDD" id="cd07035">
    <property type="entry name" value="TPP_PYR_POX_like"/>
    <property type="match status" value="1"/>
</dbReference>
<evidence type="ECO:0000256" key="4">
    <source>
        <dbReference type="ARBA" id="ARBA00023239"/>
    </source>
</evidence>
<dbReference type="GeneID" id="76834812"/>
<evidence type="ECO:0000256" key="3">
    <source>
        <dbReference type="ARBA" id="ARBA00023052"/>
    </source>
</evidence>
<keyword evidence="10" id="KW-1185">Reference proteome</keyword>
<evidence type="ECO:0000256" key="5">
    <source>
        <dbReference type="ARBA" id="ARBA00038875"/>
    </source>
</evidence>
<sequence length="373" mass="41010">MPEEQVLSILKEEGVDITVILPCDRTKDFCSLLEAYSETITIMREEDGVGLCAGLCLAGKKPVMHIQSSGLGNMLNAIMSLTVLYNLPLPILASWRGVYEEKIPAQVSFNIHIPGLLDELEIPYTVISDVSELDSVRDVIRDSYTNSRPHVALIVPKVWEFSRCSVEKAEFPSRQRDVELTYKRRFRNPVMRRADAINIIAELLDDECVVSNIGVPGKELYAATDRNKNFYMLGSYTQASPLGFGISLGTKRGVVVLDGDGSLLGTAILPVVAAENPTNLTIVCLDNGAFGSTGNQMTHAWGGVDMELYAITAGITNTQKVHTADELKQVWQNRGDGPCFIHILLKPGNSDAKNIPLSPIEIKERFMDSVNVI</sequence>
<evidence type="ECO:0000256" key="6">
    <source>
        <dbReference type="ARBA" id="ARBA00048551"/>
    </source>
</evidence>
<keyword evidence="4 9" id="KW-0456">Lyase</keyword>
<dbReference type="InterPro" id="IPR051818">
    <property type="entry name" value="TPP_dependent_decarboxylase"/>
</dbReference>
<dbReference type="NCBIfam" id="TIGR03846">
    <property type="entry name" value="sulfopy_beta"/>
    <property type="match status" value="1"/>
</dbReference>
<dbReference type="InterPro" id="IPR011766">
    <property type="entry name" value="TPP_enzyme_TPP-bd"/>
</dbReference>
<evidence type="ECO:0000256" key="2">
    <source>
        <dbReference type="ARBA" id="ARBA00022793"/>
    </source>
</evidence>
<protein>
    <recommendedName>
        <fullName evidence="5">sulfopyruvate decarboxylase</fullName>
        <ecNumber evidence="5">4.1.1.79</ecNumber>
    </recommendedName>
</protein>
<dbReference type="InterPro" id="IPR029061">
    <property type="entry name" value="THDP-binding"/>
</dbReference>
<dbReference type="Pfam" id="PF02775">
    <property type="entry name" value="TPP_enzyme_C"/>
    <property type="match status" value="1"/>
</dbReference>
<comment type="catalytic activity">
    <reaction evidence="6">
        <text>3-sulfopyruvate + H(+) = sulfoacetaldehyde + CO2</text>
        <dbReference type="Rhea" id="RHEA:20948"/>
        <dbReference type="ChEBI" id="CHEBI:15378"/>
        <dbReference type="ChEBI" id="CHEBI:16526"/>
        <dbReference type="ChEBI" id="CHEBI:57940"/>
        <dbReference type="ChEBI" id="CHEBI:58246"/>
        <dbReference type="EC" id="4.1.1.79"/>
    </reaction>
</comment>
<dbReference type="GO" id="GO:0050545">
    <property type="term" value="F:sulfopyruvate decarboxylase activity"/>
    <property type="evidence" value="ECO:0007669"/>
    <property type="project" value="UniProtKB-EC"/>
</dbReference>
<dbReference type="Proteomes" id="UP001163096">
    <property type="component" value="Chromosome"/>
</dbReference>
<dbReference type="Gene3D" id="3.40.50.970">
    <property type="match status" value="2"/>
</dbReference>
<dbReference type="RefSeq" id="WP_268185335.1">
    <property type="nucleotide sequence ID" value="NZ_CP113361.1"/>
</dbReference>
<dbReference type="Pfam" id="PF02776">
    <property type="entry name" value="TPP_enzyme_N"/>
    <property type="match status" value="1"/>
</dbReference>